<evidence type="ECO:0000313" key="5">
    <source>
        <dbReference type="Proteomes" id="UP000031549"/>
    </source>
</evidence>
<sequence length="188" mass="20946">MSNNFCDSHTQESTSLKTPQVDKSSLGNLRILVVDDNIDCLYLVKVIFEEYQAQVKTVTSVVQAIEAIEESKPDVLISDICMQGKDGYSLIRSIRRKEAKIGGFLPALALTGYAHPQARAKAFEAGFQELIFKPFDPDKLVAEVAKLTRVCYSSINKQTFLLNSVSVMETYKQVSINTKKVVNCQCIN</sequence>
<keyword evidence="1 2" id="KW-0597">Phosphoprotein</keyword>
<accession>A0A846H4J4</accession>
<keyword evidence="5" id="KW-1185">Reference proteome</keyword>
<dbReference type="PANTHER" id="PTHR44591">
    <property type="entry name" value="STRESS RESPONSE REGULATOR PROTEIN 1"/>
    <property type="match status" value="1"/>
</dbReference>
<dbReference type="Proteomes" id="UP000031549">
    <property type="component" value="Unassembled WGS sequence"/>
</dbReference>
<dbReference type="InterPro" id="IPR001789">
    <property type="entry name" value="Sig_transdc_resp-reg_receiver"/>
</dbReference>
<dbReference type="PROSITE" id="PS50110">
    <property type="entry name" value="RESPONSE_REGULATORY"/>
    <property type="match status" value="1"/>
</dbReference>
<dbReference type="Pfam" id="PF00072">
    <property type="entry name" value="Response_reg"/>
    <property type="match status" value="1"/>
</dbReference>
<protein>
    <submittedName>
        <fullName evidence="4">Response regulator</fullName>
    </submittedName>
</protein>
<dbReference type="Gene3D" id="3.40.50.2300">
    <property type="match status" value="1"/>
</dbReference>
<evidence type="ECO:0000313" key="4">
    <source>
        <dbReference type="EMBL" id="NEU72282.1"/>
    </source>
</evidence>
<dbReference type="InterPro" id="IPR050595">
    <property type="entry name" value="Bact_response_regulator"/>
</dbReference>
<dbReference type="InterPro" id="IPR011006">
    <property type="entry name" value="CheY-like_superfamily"/>
</dbReference>
<dbReference type="RefSeq" id="WP_063842290.1">
    <property type="nucleotide sequence ID" value="NZ_JTCM02000009.1"/>
</dbReference>
<dbReference type="PANTHER" id="PTHR44591:SF3">
    <property type="entry name" value="RESPONSE REGULATORY DOMAIN-CONTAINING PROTEIN"/>
    <property type="match status" value="1"/>
</dbReference>
<proteinExistence type="predicted"/>
<feature type="domain" description="Response regulatory" evidence="3">
    <location>
        <begin position="30"/>
        <end position="148"/>
    </location>
</feature>
<dbReference type="SMART" id="SM00448">
    <property type="entry name" value="REC"/>
    <property type="match status" value="1"/>
</dbReference>
<gene>
    <name evidence="4" type="ORF">PI95_006770</name>
</gene>
<organism evidence="4 5">
    <name type="scientific">Hassallia byssoidea VB512170</name>
    <dbReference type="NCBI Taxonomy" id="1304833"/>
    <lineage>
        <taxon>Bacteria</taxon>
        <taxon>Bacillati</taxon>
        <taxon>Cyanobacteriota</taxon>
        <taxon>Cyanophyceae</taxon>
        <taxon>Nostocales</taxon>
        <taxon>Tolypothrichaceae</taxon>
        <taxon>Hassallia</taxon>
    </lineage>
</organism>
<evidence type="ECO:0000259" key="3">
    <source>
        <dbReference type="PROSITE" id="PS50110"/>
    </source>
</evidence>
<dbReference type="SUPFAM" id="SSF52172">
    <property type="entry name" value="CheY-like"/>
    <property type="match status" value="1"/>
</dbReference>
<dbReference type="AlphaFoldDB" id="A0A846H4J4"/>
<feature type="modified residue" description="4-aspartylphosphate" evidence="2">
    <location>
        <position position="79"/>
    </location>
</feature>
<dbReference type="GO" id="GO:0000160">
    <property type="term" value="P:phosphorelay signal transduction system"/>
    <property type="evidence" value="ECO:0007669"/>
    <property type="project" value="InterPro"/>
</dbReference>
<dbReference type="EMBL" id="JTCM02000009">
    <property type="protein sequence ID" value="NEU72282.1"/>
    <property type="molecule type" value="Genomic_DNA"/>
</dbReference>
<evidence type="ECO:0000256" key="2">
    <source>
        <dbReference type="PROSITE-ProRule" id="PRU00169"/>
    </source>
</evidence>
<name>A0A846H4J4_9CYAN</name>
<reference evidence="4 5" key="1">
    <citation type="journal article" date="2015" name="Genome Announc.">
        <title>Draft Genome Sequence of Cyanobacterium Hassallia byssoidea Strain VB512170, Isolated from Monuments in India.</title>
        <authorList>
            <person name="Singh D."/>
            <person name="Chandrababunaidu M.M."/>
            <person name="Panda A."/>
            <person name="Sen D."/>
            <person name="Bhattacharyya S."/>
            <person name="Adhikary S.P."/>
            <person name="Tripathy S."/>
        </authorList>
    </citation>
    <scope>NUCLEOTIDE SEQUENCE [LARGE SCALE GENOMIC DNA]</scope>
    <source>
        <strain evidence="4 5">VB512170</strain>
    </source>
</reference>
<evidence type="ECO:0000256" key="1">
    <source>
        <dbReference type="ARBA" id="ARBA00022553"/>
    </source>
</evidence>
<comment type="caution">
    <text evidence="4">The sequence shown here is derived from an EMBL/GenBank/DDBJ whole genome shotgun (WGS) entry which is preliminary data.</text>
</comment>